<dbReference type="AlphaFoldDB" id="A0A250XLN6"/>
<accession>A0A250XLN6</accession>
<keyword evidence="5" id="KW-1185">Reference proteome</keyword>
<dbReference type="GO" id="GO:0006353">
    <property type="term" value="P:DNA-templated transcription termination"/>
    <property type="evidence" value="ECO:0007669"/>
    <property type="project" value="UniProtKB-KW"/>
</dbReference>
<dbReference type="InterPro" id="IPR003690">
    <property type="entry name" value="MTERF"/>
</dbReference>
<dbReference type="Proteomes" id="UP000232323">
    <property type="component" value="Unassembled WGS sequence"/>
</dbReference>
<evidence type="ECO:0000256" key="2">
    <source>
        <dbReference type="ARBA" id="ARBA00022472"/>
    </source>
</evidence>
<dbReference type="SMART" id="SM00733">
    <property type="entry name" value="Mterf"/>
    <property type="match status" value="4"/>
</dbReference>
<dbReference type="Pfam" id="PF02536">
    <property type="entry name" value="mTERF"/>
    <property type="match status" value="1"/>
</dbReference>
<keyword evidence="2" id="KW-0805">Transcription regulation</keyword>
<dbReference type="PANTHER" id="PTHR13068:SF112">
    <property type="entry name" value="TRANSCRIPTION TERMINATION FACTOR 3, MITOCHONDRIAL"/>
    <property type="match status" value="1"/>
</dbReference>
<protein>
    <submittedName>
        <fullName evidence="4">Uncharacterized protein</fullName>
    </submittedName>
</protein>
<gene>
    <name evidence="4" type="ORF">CEUSTIGMA_g11409.t1</name>
</gene>
<comment type="caution">
    <text evidence="4">The sequence shown here is derived from an EMBL/GenBank/DDBJ whole genome shotgun (WGS) entry which is preliminary data.</text>
</comment>
<dbReference type="OrthoDB" id="637682at2759"/>
<dbReference type="Gene3D" id="1.25.70.10">
    <property type="entry name" value="Transcription termination factor 3, mitochondrial"/>
    <property type="match status" value="1"/>
</dbReference>
<sequence>MRSLSSNYSRVSYVYTNSLPRKRQCTLETNRIKIQCLLLDDGKFASPVEGFLTGFQFSPIEVQDLCSIYPEIVRVSPSKLHQCQYFFGSLGFTTGELKKTILKNPKVLLEDLDHALDVFRFLEGSLGLSQEELKEVIVRCPYILSYNLQGHIKPQLAYLESLGEPNLRDLVVCRPEVLSHHIDDVVNFLLLCRLPRRHVHKLLRSYPMDYSVTLRCHNSHLTSRGINDNKEEESDS</sequence>
<evidence type="ECO:0000256" key="1">
    <source>
        <dbReference type="ARBA" id="ARBA00007692"/>
    </source>
</evidence>
<dbReference type="EMBL" id="BEGY01000113">
    <property type="protein sequence ID" value="GAX83984.1"/>
    <property type="molecule type" value="Genomic_DNA"/>
</dbReference>
<keyword evidence="2" id="KW-0804">Transcription</keyword>
<dbReference type="GO" id="GO:0003676">
    <property type="term" value="F:nucleic acid binding"/>
    <property type="evidence" value="ECO:0007669"/>
    <property type="project" value="InterPro"/>
</dbReference>
<dbReference type="PANTHER" id="PTHR13068">
    <property type="entry name" value="CGI-12 PROTEIN-RELATED"/>
    <property type="match status" value="1"/>
</dbReference>
<organism evidence="4 5">
    <name type="scientific">Chlamydomonas eustigma</name>
    <dbReference type="NCBI Taxonomy" id="1157962"/>
    <lineage>
        <taxon>Eukaryota</taxon>
        <taxon>Viridiplantae</taxon>
        <taxon>Chlorophyta</taxon>
        <taxon>core chlorophytes</taxon>
        <taxon>Chlorophyceae</taxon>
        <taxon>CS clade</taxon>
        <taxon>Chlamydomonadales</taxon>
        <taxon>Chlamydomonadaceae</taxon>
        <taxon>Chlamydomonas</taxon>
    </lineage>
</organism>
<comment type="similarity">
    <text evidence="1">Belongs to the mTERF family.</text>
</comment>
<name>A0A250XLN6_9CHLO</name>
<evidence type="ECO:0000313" key="5">
    <source>
        <dbReference type="Proteomes" id="UP000232323"/>
    </source>
</evidence>
<reference evidence="4 5" key="1">
    <citation type="submission" date="2017-08" db="EMBL/GenBank/DDBJ databases">
        <title>Acidophilic green algal genome provides insights into adaptation to an acidic environment.</title>
        <authorList>
            <person name="Hirooka S."/>
            <person name="Hirose Y."/>
            <person name="Kanesaki Y."/>
            <person name="Higuchi S."/>
            <person name="Fujiwara T."/>
            <person name="Onuma R."/>
            <person name="Era A."/>
            <person name="Ohbayashi R."/>
            <person name="Uzuka A."/>
            <person name="Nozaki H."/>
            <person name="Yoshikawa H."/>
            <person name="Miyagishima S.Y."/>
        </authorList>
    </citation>
    <scope>NUCLEOTIDE SEQUENCE [LARGE SCALE GENOMIC DNA]</scope>
    <source>
        <strain evidence="4 5">NIES-2499</strain>
    </source>
</reference>
<evidence type="ECO:0000313" key="4">
    <source>
        <dbReference type="EMBL" id="GAX83984.1"/>
    </source>
</evidence>
<keyword evidence="2" id="KW-0806">Transcription termination</keyword>
<evidence type="ECO:0000256" key="3">
    <source>
        <dbReference type="ARBA" id="ARBA00022946"/>
    </source>
</evidence>
<dbReference type="InterPro" id="IPR038538">
    <property type="entry name" value="MTERF_sf"/>
</dbReference>
<keyword evidence="3" id="KW-0809">Transit peptide</keyword>
<proteinExistence type="inferred from homology"/>